<proteinExistence type="predicted"/>
<organism evidence="1 2">
    <name type="scientific">Candidozyma auris</name>
    <name type="common">Yeast</name>
    <name type="synonym">Candida auris</name>
    <dbReference type="NCBI Taxonomy" id="498019"/>
    <lineage>
        <taxon>Eukaryota</taxon>
        <taxon>Fungi</taxon>
        <taxon>Dikarya</taxon>
        <taxon>Ascomycota</taxon>
        <taxon>Saccharomycotina</taxon>
        <taxon>Pichiomycetes</taxon>
        <taxon>Metschnikowiaceae</taxon>
        <taxon>Candidozyma</taxon>
    </lineage>
</organism>
<dbReference type="VEuPathDB" id="FungiDB:QG37_03051"/>
<dbReference type="EMBL" id="LGST01000020">
    <property type="protein sequence ID" value="KNE00102.1"/>
    <property type="molecule type" value="Genomic_DNA"/>
</dbReference>
<name>A0A0L0P162_CANAR</name>
<sequence>MLYSSPAILTRFLPVGPATLSSNAPEIGGHIFKNEVQTEFRFVTPCNRSLERFFIVQTFSFVLCRYMLLSLASVIVLQEFVADHYSSTQGDILIFNTPTTEILVMTMSLDITVQNQECQIDEQCKYTSNSTSILTSAQVSRTNADDLGKIRERKH</sequence>
<evidence type="ECO:0000313" key="2">
    <source>
        <dbReference type="Proteomes" id="UP000037122"/>
    </source>
</evidence>
<comment type="caution">
    <text evidence="1">The sequence shown here is derived from an EMBL/GenBank/DDBJ whole genome shotgun (WGS) entry which is preliminary data.</text>
</comment>
<evidence type="ECO:0000313" key="1">
    <source>
        <dbReference type="EMBL" id="KNE00102.1"/>
    </source>
</evidence>
<protein>
    <submittedName>
        <fullName evidence="1">Uncharacterized protein</fullName>
    </submittedName>
</protein>
<reference evidence="2" key="1">
    <citation type="journal article" date="2015" name="BMC Genomics">
        <title>Draft genome of a commonly misdiagnosed multidrug resistant pathogen Candida auris.</title>
        <authorList>
            <person name="Chatterjee S."/>
            <person name="Alampalli S.V."/>
            <person name="Nageshan R.K."/>
            <person name="Chettiar S.T."/>
            <person name="Joshi S."/>
            <person name="Tatu U.S."/>
        </authorList>
    </citation>
    <scope>NUCLEOTIDE SEQUENCE [LARGE SCALE GENOMIC DNA]</scope>
    <source>
        <strain evidence="2">6684</strain>
    </source>
</reference>
<accession>A0A0L0P162</accession>
<dbReference type="AlphaFoldDB" id="A0A0L0P162"/>
<gene>
    <name evidence="1" type="ORF">QG37_03051</name>
</gene>
<dbReference type="Proteomes" id="UP000037122">
    <property type="component" value="Unassembled WGS sequence"/>
</dbReference>